<dbReference type="AlphaFoldDB" id="A0A0A6D7E4"/>
<name>A0A0A6D7E4_9PSED</name>
<keyword evidence="1" id="KW-0812">Transmembrane</keyword>
<proteinExistence type="predicted"/>
<gene>
    <name evidence="2" type="ORF">NZ35_25335</name>
</gene>
<evidence type="ECO:0000313" key="3">
    <source>
        <dbReference type="Proteomes" id="UP000030564"/>
    </source>
</evidence>
<feature type="transmembrane region" description="Helical" evidence="1">
    <location>
        <begin position="46"/>
        <end position="63"/>
    </location>
</feature>
<reference evidence="2 3" key="1">
    <citation type="submission" date="2014-10" db="EMBL/GenBank/DDBJ databases">
        <title>Draft genome sequence of Pseudomonas chlororaphis EA105.</title>
        <authorList>
            <person name="McCully L.M."/>
            <person name="Bitzer A.S."/>
            <person name="Spence C."/>
            <person name="Bais H."/>
            <person name="Silby M.W."/>
        </authorList>
    </citation>
    <scope>NUCLEOTIDE SEQUENCE [LARGE SCALE GENOMIC DNA]</scope>
    <source>
        <strain evidence="2 3">EA105</strain>
    </source>
</reference>
<dbReference type="EMBL" id="JSFK01000036">
    <property type="protein sequence ID" value="KHA70484.1"/>
    <property type="molecule type" value="Genomic_DNA"/>
</dbReference>
<accession>A0A0A6D7E4</accession>
<evidence type="ECO:0000313" key="2">
    <source>
        <dbReference type="EMBL" id="KHA70484.1"/>
    </source>
</evidence>
<keyword evidence="1" id="KW-1133">Transmembrane helix</keyword>
<keyword evidence="1" id="KW-0472">Membrane</keyword>
<feature type="transmembrane region" description="Helical" evidence="1">
    <location>
        <begin position="98"/>
        <end position="118"/>
    </location>
</feature>
<dbReference type="Proteomes" id="UP000030564">
    <property type="component" value="Unassembled WGS sequence"/>
</dbReference>
<organism evidence="2 3">
    <name type="scientific">Pseudomonas chlororaphis</name>
    <dbReference type="NCBI Taxonomy" id="587753"/>
    <lineage>
        <taxon>Bacteria</taxon>
        <taxon>Pseudomonadati</taxon>
        <taxon>Pseudomonadota</taxon>
        <taxon>Gammaproteobacteria</taxon>
        <taxon>Pseudomonadales</taxon>
        <taxon>Pseudomonadaceae</taxon>
        <taxon>Pseudomonas</taxon>
    </lineage>
</organism>
<evidence type="ECO:0000256" key="1">
    <source>
        <dbReference type="SAM" id="Phobius"/>
    </source>
</evidence>
<protein>
    <recommendedName>
        <fullName evidence="4">DUF4345 domain-containing protein</fullName>
    </recommendedName>
</protein>
<dbReference type="PATRIC" id="fig|587753.9.peg.4274"/>
<evidence type="ECO:0008006" key="4">
    <source>
        <dbReference type="Google" id="ProtNLM"/>
    </source>
</evidence>
<comment type="caution">
    <text evidence="2">The sequence shown here is derived from an EMBL/GenBank/DDBJ whole genome shotgun (WGS) entry which is preliminary data.</text>
</comment>
<sequence>MQLSFRTLSGFTCSLCFLLALAWGVFPERLLAIWSIEYSDAAGFVARRSAVLFAALGVMFYLVRNAPPSLGRNALSNGFIVGCFGLAVLGFAEWLNGHAGPGILLAVLVEFALGLGFVQARRVTVELGETVR</sequence>
<feature type="transmembrane region" description="Helical" evidence="1">
    <location>
        <begin position="75"/>
        <end position="92"/>
    </location>
</feature>
<dbReference type="OrthoDB" id="8776172at2"/>